<dbReference type="EMBL" id="JAUFQS010000011">
    <property type="protein sequence ID" value="MDN3688662.1"/>
    <property type="molecule type" value="Genomic_DNA"/>
</dbReference>
<gene>
    <name evidence="2" type="ORF">QWZ15_12535</name>
</gene>
<protein>
    <submittedName>
        <fullName evidence="2">Oxygenase MpaB family protein</fullName>
    </submittedName>
</protein>
<evidence type="ECO:0000313" key="3">
    <source>
        <dbReference type="Proteomes" id="UP001236663"/>
    </source>
</evidence>
<name>A0ABT8C9A2_9BACT</name>
<feature type="domain" description="ER-bound oxygenase mpaB/mpaB'/Rubber oxygenase catalytic" evidence="1">
    <location>
        <begin position="59"/>
        <end position="231"/>
    </location>
</feature>
<dbReference type="PANTHER" id="PTHR36124">
    <property type="match status" value="1"/>
</dbReference>
<dbReference type="InterPro" id="IPR018713">
    <property type="entry name" value="MPAB/Lcp_cat_dom"/>
</dbReference>
<sequence length="283" mass="33248">MNFKSYTREIASLDPKRDYERIAYLLTFHCFPWDMEKALEFALFRTFAVPSVSRLLVATGEFVNRTRKRYDDTELILYEILENGMDSERGRAAIARMNAMHARFKISNEDYLYVLSTFIFEPIRWMDRWGWRPFTTLEKEAILINYQELAKRMNIVHVPDSLQSFEAFNLKYEQSHFSFHQANRKIGDKTLDLLIGFYLPRRIIPLGRPFAYCLMDPPLRKAMALPNPPKSLCLLVEKSMRLKALLAGSLPERKKPALGTKRKRSTYPEGYQIEELGTFGHRK</sequence>
<comment type="caution">
    <text evidence="2">The sequence shown here is derived from an EMBL/GenBank/DDBJ whole genome shotgun (WGS) entry which is preliminary data.</text>
</comment>
<dbReference type="RefSeq" id="WP_163387181.1">
    <property type="nucleotide sequence ID" value="NZ_JAUFQS010000011.1"/>
</dbReference>
<dbReference type="PANTHER" id="PTHR36124:SF1">
    <property type="entry name" value="ER-BOUND OXYGENASE MPAB_MPAB'_RUBBER OXYGENASE CATALYTIC DOMAIN-CONTAINING PROTEIN"/>
    <property type="match status" value="1"/>
</dbReference>
<keyword evidence="3" id="KW-1185">Reference proteome</keyword>
<dbReference type="InterPro" id="IPR046366">
    <property type="entry name" value="MPAB"/>
</dbReference>
<dbReference type="Proteomes" id="UP001236663">
    <property type="component" value="Unassembled WGS sequence"/>
</dbReference>
<accession>A0ABT8C9A2</accession>
<proteinExistence type="predicted"/>
<reference evidence="3" key="1">
    <citation type="journal article" date="2019" name="Int. J. Syst. Evol. Microbiol.">
        <title>The Global Catalogue of Microorganisms (GCM) 10K type strain sequencing project: providing services to taxonomists for standard genome sequencing and annotation.</title>
        <authorList>
            <consortium name="The Broad Institute Genomics Platform"/>
            <consortium name="The Broad Institute Genome Sequencing Center for Infectious Disease"/>
            <person name="Wu L."/>
            <person name="Ma J."/>
        </authorList>
    </citation>
    <scope>NUCLEOTIDE SEQUENCE [LARGE SCALE GENOMIC DNA]</scope>
    <source>
        <strain evidence="3">CECT 7706</strain>
    </source>
</reference>
<evidence type="ECO:0000313" key="2">
    <source>
        <dbReference type="EMBL" id="MDN3688662.1"/>
    </source>
</evidence>
<dbReference type="Pfam" id="PF09995">
    <property type="entry name" value="MPAB_Lcp_cat"/>
    <property type="match status" value="1"/>
</dbReference>
<organism evidence="2 3">
    <name type="scientific">Cyclobacterium jeungdonense</name>
    <dbReference type="NCBI Taxonomy" id="708087"/>
    <lineage>
        <taxon>Bacteria</taxon>
        <taxon>Pseudomonadati</taxon>
        <taxon>Bacteroidota</taxon>
        <taxon>Cytophagia</taxon>
        <taxon>Cytophagales</taxon>
        <taxon>Cyclobacteriaceae</taxon>
        <taxon>Cyclobacterium</taxon>
    </lineage>
</organism>
<evidence type="ECO:0000259" key="1">
    <source>
        <dbReference type="Pfam" id="PF09995"/>
    </source>
</evidence>